<keyword evidence="4 6" id="KW-0378">Hydrolase</keyword>
<reference evidence="7 8" key="1">
    <citation type="submission" date="2020-08" db="EMBL/GenBank/DDBJ databases">
        <authorList>
            <person name="Liu C."/>
            <person name="Sun Q."/>
        </authorList>
    </citation>
    <scope>NUCLEOTIDE SEQUENCE [LARGE SCALE GENOMIC DNA]</scope>
    <source>
        <strain evidence="7 8">NSJ-61</strain>
    </source>
</reference>
<comment type="subunit">
    <text evidence="6">Heterooligomer composed of large and small subunits.</text>
</comment>
<gene>
    <name evidence="6 7" type="primary">xseB</name>
    <name evidence="7" type="ORF">H9Q80_17510</name>
</gene>
<dbReference type="InterPro" id="IPR037004">
    <property type="entry name" value="Exonuc_VII_ssu_sf"/>
</dbReference>
<dbReference type="GO" id="GO:0008855">
    <property type="term" value="F:exodeoxyribonuclease VII activity"/>
    <property type="evidence" value="ECO:0007669"/>
    <property type="project" value="UniProtKB-UniRule"/>
</dbReference>
<organism evidence="7 8">
    <name type="scientific">[Eubacterium] hominis</name>
    <dbReference type="NCBI Taxonomy" id="2764325"/>
    <lineage>
        <taxon>Bacteria</taxon>
        <taxon>Bacillati</taxon>
        <taxon>Bacillota</taxon>
        <taxon>Erysipelotrichia</taxon>
        <taxon>Erysipelotrichales</taxon>
        <taxon>Erysipelotrichaceae</taxon>
        <taxon>Amedibacillus</taxon>
    </lineage>
</organism>
<evidence type="ECO:0000256" key="1">
    <source>
        <dbReference type="ARBA" id="ARBA00009998"/>
    </source>
</evidence>
<evidence type="ECO:0000256" key="2">
    <source>
        <dbReference type="ARBA" id="ARBA00022490"/>
    </source>
</evidence>
<dbReference type="GO" id="GO:0009318">
    <property type="term" value="C:exodeoxyribonuclease VII complex"/>
    <property type="evidence" value="ECO:0007669"/>
    <property type="project" value="UniProtKB-UniRule"/>
</dbReference>
<protein>
    <recommendedName>
        <fullName evidence="6">Exodeoxyribonuclease 7 small subunit</fullName>
        <ecNumber evidence="6">3.1.11.6</ecNumber>
    </recommendedName>
    <alternativeName>
        <fullName evidence="6">Exodeoxyribonuclease VII small subunit</fullName>
        <shortName evidence="6">Exonuclease VII small subunit</shortName>
    </alternativeName>
</protein>
<dbReference type="PANTHER" id="PTHR34137:SF1">
    <property type="entry name" value="EXODEOXYRIBONUCLEASE 7 SMALL SUBUNIT"/>
    <property type="match status" value="1"/>
</dbReference>
<dbReference type="AlphaFoldDB" id="A0A7G9GMI5"/>
<dbReference type="SUPFAM" id="SSF116842">
    <property type="entry name" value="XseB-like"/>
    <property type="match status" value="1"/>
</dbReference>
<dbReference type="KEGG" id="ehn:H9Q80_17510"/>
<comment type="function">
    <text evidence="6">Bidirectionally degrades single-stranded DNA into large acid-insoluble oligonucleotides, which are then degraded further into small acid-soluble oligonucleotides.</text>
</comment>
<evidence type="ECO:0000256" key="5">
    <source>
        <dbReference type="ARBA" id="ARBA00022839"/>
    </source>
</evidence>
<dbReference type="GO" id="GO:0005829">
    <property type="term" value="C:cytosol"/>
    <property type="evidence" value="ECO:0007669"/>
    <property type="project" value="TreeGrafter"/>
</dbReference>
<dbReference type="RefSeq" id="WP_117453651.1">
    <property type="nucleotide sequence ID" value="NZ_CP060636.1"/>
</dbReference>
<dbReference type="PANTHER" id="PTHR34137">
    <property type="entry name" value="EXODEOXYRIBONUCLEASE 7 SMALL SUBUNIT"/>
    <property type="match status" value="1"/>
</dbReference>
<keyword evidence="3 6" id="KW-0540">Nuclease</keyword>
<evidence type="ECO:0000313" key="7">
    <source>
        <dbReference type="EMBL" id="QNM12017.1"/>
    </source>
</evidence>
<dbReference type="Pfam" id="PF02609">
    <property type="entry name" value="Exonuc_VII_S"/>
    <property type="match status" value="1"/>
</dbReference>
<evidence type="ECO:0000313" key="8">
    <source>
        <dbReference type="Proteomes" id="UP000515856"/>
    </source>
</evidence>
<dbReference type="GO" id="GO:0006308">
    <property type="term" value="P:DNA catabolic process"/>
    <property type="evidence" value="ECO:0007669"/>
    <property type="project" value="UniProtKB-UniRule"/>
</dbReference>
<dbReference type="InterPro" id="IPR003761">
    <property type="entry name" value="Exonuc_VII_S"/>
</dbReference>
<proteinExistence type="inferred from homology"/>
<dbReference type="HAMAP" id="MF_00337">
    <property type="entry name" value="Exonuc_7_S"/>
    <property type="match status" value="1"/>
</dbReference>
<dbReference type="PIRSF" id="PIRSF006488">
    <property type="entry name" value="Exonuc_VII_S"/>
    <property type="match status" value="1"/>
</dbReference>
<dbReference type="NCBIfam" id="TIGR01280">
    <property type="entry name" value="xseB"/>
    <property type="match status" value="1"/>
</dbReference>
<dbReference type="EC" id="3.1.11.6" evidence="6"/>
<sequence>MTTKTPSFKKSMLRLNEIVGALEKNDLELEEAIALFEEGLSLVQTCDGQLKNFENKVASLLESYQEDANHE</sequence>
<keyword evidence="8" id="KW-1185">Reference proteome</keyword>
<dbReference type="Gene3D" id="1.10.287.1040">
    <property type="entry name" value="Exonuclease VII, small subunit"/>
    <property type="match status" value="1"/>
</dbReference>
<evidence type="ECO:0000256" key="4">
    <source>
        <dbReference type="ARBA" id="ARBA00022801"/>
    </source>
</evidence>
<evidence type="ECO:0000256" key="6">
    <source>
        <dbReference type="HAMAP-Rule" id="MF_00337"/>
    </source>
</evidence>
<evidence type="ECO:0000256" key="3">
    <source>
        <dbReference type="ARBA" id="ARBA00022722"/>
    </source>
</evidence>
<comment type="similarity">
    <text evidence="1 6">Belongs to the XseB family.</text>
</comment>
<keyword evidence="5 6" id="KW-0269">Exonuclease</keyword>
<dbReference type="EMBL" id="CP060636">
    <property type="protein sequence ID" value="QNM12017.1"/>
    <property type="molecule type" value="Genomic_DNA"/>
</dbReference>
<accession>A0A7G9GMI5</accession>
<comment type="catalytic activity">
    <reaction evidence="6">
        <text>Exonucleolytic cleavage in either 5'- to 3'- or 3'- to 5'-direction to yield nucleoside 5'-phosphates.</text>
        <dbReference type="EC" id="3.1.11.6"/>
    </reaction>
</comment>
<dbReference type="Proteomes" id="UP000515856">
    <property type="component" value="Chromosome"/>
</dbReference>
<keyword evidence="2 6" id="KW-0963">Cytoplasm</keyword>
<comment type="subcellular location">
    <subcellularLocation>
        <location evidence="6">Cytoplasm</location>
    </subcellularLocation>
</comment>
<name>A0A7G9GMI5_9FIRM</name>